<evidence type="ECO:0008006" key="5">
    <source>
        <dbReference type="Google" id="ProtNLM"/>
    </source>
</evidence>
<dbReference type="AlphaFoldDB" id="A0AAE0JTN7"/>
<feature type="signal peptide" evidence="2">
    <location>
        <begin position="1"/>
        <end position="29"/>
    </location>
</feature>
<gene>
    <name evidence="3" type="ORF">B0T24DRAFT_643726</name>
</gene>
<feature type="region of interest" description="Disordered" evidence="1">
    <location>
        <begin position="30"/>
        <end position="54"/>
    </location>
</feature>
<feature type="chain" id="PRO_5042134639" description="Secreted protein" evidence="2">
    <location>
        <begin position="30"/>
        <end position="115"/>
    </location>
</feature>
<evidence type="ECO:0000256" key="2">
    <source>
        <dbReference type="SAM" id="SignalP"/>
    </source>
</evidence>
<accession>A0AAE0JTN7</accession>
<proteinExistence type="predicted"/>
<organism evidence="3 4">
    <name type="scientific">Lasiosphaeria ovina</name>
    <dbReference type="NCBI Taxonomy" id="92902"/>
    <lineage>
        <taxon>Eukaryota</taxon>
        <taxon>Fungi</taxon>
        <taxon>Dikarya</taxon>
        <taxon>Ascomycota</taxon>
        <taxon>Pezizomycotina</taxon>
        <taxon>Sordariomycetes</taxon>
        <taxon>Sordariomycetidae</taxon>
        <taxon>Sordariales</taxon>
        <taxon>Lasiosphaeriaceae</taxon>
        <taxon>Lasiosphaeria</taxon>
    </lineage>
</organism>
<evidence type="ECO:0000313" key="4">
    <source>
        <dbReference type="Proteomes" id="UP001287356"/>
    </source>
</evidence>
<keyword evidence="4" id="KW-1185">Reference proteome</keyword>
<evidence type="ECO:0000256" key="1">
    <source>
        <dbReference type="SAM" id="MobiDB-lite"/>
    </source>
</evidence>
<comment type="caution">
    <text evidence="3">The sequence shown here is derived from an EMBL/GenBank/DDBJ whole genome shotgun (WGS) entry which is preliminary data.</text>
</comment>
<name>A0AAE0JTN7_9PEZI</name>
<protein>
    <recommendedName>
        <fullName evidence="5">Secreted protein</fullName>
    </recommendedName>
</protein>
<dbReference type="EMBL" id="JAULSN010000014">
    <property type="protein sequence ID" value="KAK3360896.1"/>
    <property type="molecule type" value="Genomic_DNA"/>
</dbReference>
<keyword evidence="2" id="KW-0732">Signal</keyword>
<evidence type="ECO:0000313" key="3">
    <source>
        <dbReference type="EMBL" id="KAK3360896.1"/>
    </source>
</evidence>
<reference evidence="3" key="2">
    <citation type="submission" date="2023-06" db="EMBL/GenBank/DDBJ databases">
        <authorList>
            <consortium name="Lawrence Berkeley National Laboratory"/>
            <person name="Haridas S."/>
            <person name="Hensen N."/>
            <person name="Bonometti L."/>
            <person name="Westerberg I."/>
            <person name="Brannstrom I.O."/>
            <person name="Guillou S."/>
            <person name="Cros-Aarteil S."/>
            <person name="Calhoun S."/>
            <person name="Kuo A."/>
            <person name="Mondo S."/>
            <person name="Pangilinan J."/>
            <person name="Riley R."/>
            <person name="Labutti K."/>
            <person name="Andreopoulos B."/>
            <person name="Lipzen A."/>
            <person name="Chen C."/>
            <person name="Yanf M."/>
            <person name="Daum C."/>
            <person name="Ng V."/>
            <person name="Clum A."/>
            <person name="Steindorff A."/>
            <person name="Ohm R."/>
            <person name="Martin F."/>
            <person name="Silar P."/>
            <person name="Natvig D."/>
            <person name="Lalanne C."/>
            <person name="Gautier V."/>
            <person name="Ament-Velasquez S.L."/>
            <person name="Kruys A."/>
            <person name="Hutchinson M.I."/>
            <person name="Powell A.J."/>
            <person name="Barry K."/>
            <person name="Miller A.N."/>
            <person name="Grigoriev I.V."/>
            <person name="Debuchy R."/>
            <person name="Gladieux P."/>
            <person name="Thoren M.H."/>
            <person name="Johannesson H."/>
        </authorList>
    </citation>
    <scope>NUCLEOTIDE SEQUENCE</scope>
    <source>
        <strain evidence="3">CBS 958.72</strain>
    </source>
</reference>
<reference evidence="3" key="1">
    <citation type="journal article" date="2023" name="Mol. Phylogenet. Evol.">
        <title>Genome-scale phylogeny and comparative genomics of the fungal order Sordariales.</title>
        <authorList>
            <person name="Hensen N."/>
            <person name="Bonometti L."/>
            <person name="Westerberg I."/>
            <person name="Brannstrom I.O."/>
            <person name="Guillou S."/>
            <person name="Cros-Aarteil S."/>
            <person name="Calhoun S."/>
            <person name="Haridas S."/>
            <person name="Kuo A."/>
            <person name="Mondo S."/>
            <person name="Pangilinan J."/>
            <person name="Riley R."/>
            <person name="LaButti K."/>
            <person name="Andreopoulos B."/>
            <person name="Lipzen A."/>
            <person name="Chen C."/>
            <person name="Yan M."/>
            <person name="Daum C."/>
            <person name="Ng V."/>
            <person name="Clum A."/>
            <person name="Steindorff A."/>
            <person name="Ohm R.A."/>
            <person name="Martin F."/>
            <person name="Silar P."/>
            <person name="Natvig D.O."/>
            <person name="Lalanne C."/>
            <person name="Gautier V."/>
            <person name="Ament-Velasquez S.L."/>
            <person name="Kruys A."/>
            <person name="Hutchinson M.I."/>
            <person name="Powell A.J."/>
            <person name="Barry K."/>
            <person name="Miller A.N."/>
            <person name="Grigoriev I.V."/>
            <person name="Debuchy R."/>
            <person name="Gladieux P."/>
            <person name="Hiltunen Thoren M."/>
            <person name="Johannesson H."/>
        </authorList>
    </citation>
    <scope>NUCLEOTIDE SEQUENCE</scope>
    <source>
        <strain evidence="3">CBS 958.72</strain>
    </source>
</reference>
<sequence>MTTTPRLSTRRRSIRRGLLLLLLLHLASSTASQGSVRPPHPRPEKTVANGHLAGPKAEEIVINDAAGEECWRSPRAWHDPRRPLQHQRWNRQRRLSPTAIWAAQRQQKLSYRTVA</sequence>
<dbReference type="Proteomes" id="UP001287356">
    <property type="component" value="Unassembled WGS sequence"/>
</dbReference>